<feature type="compositionally biased region" description="Polar residues" evidence="14">
    <location>
        <begin position="2217"/>
        <end position="2232"/>
    </location>
</feature>
<evidence type="ECO:0000256" key="8">
    <source>
        <dbReference type="ARBA" id="ARBA00022833"/>
    </source>
</evidence>
<dbReference type="SUPFAM" id="SSF51197">
    <property type="entry name" value="Clavaminate synthase-like"/>
    <property type="match status" value="1"/>
</dbReference>
<dbReference type="Gene3D" id="1.10.150.60">
    <property type="entry name" value="ARID DNA-binding domain"/>
    <property type="match status" value="1"/>
</dbReference>
<feature type="compositionally biased region" description="Polar residues" evidence="14">
    <location>
        <begin position="536"/>
        <end position="547"/>
    </location>
</feature>
<keyword evidence="11" id="KW-0539">Nucleus</keyword>
<evidence type="ECO:0000256" key="12">
    <source>
        <dbReference type="ARBA" id="ARBA00048734"/>
    </source>
</evidence>
<feature type="compositionally biased region" description="Low complexity" evidence="14">
    <location>
        <begin position="681"/>
        <end position="695"/>
    </location>
</feature>
<comment type="subcellular location">
    <subcellularLocation>
        <location evidence="2">Nucleus</location>
    </subcellularLocation>
</comment>
<feature type="region of interest" description="Disordered" evidence="14">
    <location>
        <begin position="2157"/>
        <end position="2259"/>
    </location>
</feature>
<dbReference type="CDD" id="cd15543">
    <property type="entry name" value="PHD_RSF1"/>
    <property type="match status" value="1"/>
</dbReference>
<feature type="compositionally biased region" description="Basic and acidic residues" evidence="14">
    <location>
        <begin position="2388"/>
        <end position="2406"/>
    </location>
</feature>
<evidence type="ECO:0000256" key="14">
    <source>
        <dbReference type="SAM" id="MobiDB-lite"/>
    </source>
</evidence>
<keyword evidence="8" id="KW-0862">Zinc</keyword>
<evidence type="ECO:0000259" key="16">
    <source>
        <dbReference type="PROSITE" id="PS51011"/>
    </source>
</evidence>
<feature type="compositionally biased region" description="Low complexity" evidence="14">
    <location>
        <begin position="2616"/>
        <end position="2656"/>
    </location>
</feature>
<dbReference type="Pfam" id="PF21323">
    <property type="entry name" value="KDM5_C-hel"/>
    <property type="match status" value="1"/>
</dbReference>
<dbReference type="InterPro" id="IPR019787">
    <property type="entry name" value="Znf_PHD-finger"/>
</dbReference>
<name>A0AAN6GFT7_9BASI</name>
<sequence>MASSGPSSKPAFEIATPPASAVPSNVATPVGSTPPPAKIPKRRGRPPGVRNSVNADDASSNASNVESPPKQSLPPKKRGRPPGVPNKAKATVNPPPHASANAPLPHPSSVIISSLAYTPPDPSNHPLRKNAKIEPAPPLSFDNTDNTQLSPSAASTGLIPTQFSTPRHVPSRSKTRIFELEEAPIFYPTIEEWSDPIKYIAWIASPEGGNAKDYGIAKIVPPEGWAPEFVLDHEKFRFRTRVQRLHQLSAEARATLNYHEQLQKFHSQQGSKRVSIPIIDRRPTDLYKLRRVVDANGGFDAVVKGRKWTEVTRKMGYPDKDCAQLSAQVKAAYIKIIMPFEDFLLKAKEQGRTVNFSAAPTNTGGPSMTMAGSAPLQSASAVTNGAPQLQMTIKGTTPPVSSAVVDKSRASTPAMRPEPSQASQEPTVGAGNDSVSASGNGLAAASADTTMATANASQPGSNNGTPSSSRIVLKVDGQTRPAAAAAALALANGGTTQDTKTWSEELLAAGLTPEEIAQIEAEAAGKRRSARKRTETTSQPAPLTPSTSRKRKNLDDGQTTVIELLTTQGAEEQMCEICLRGDNGTSMLLCDDCNRGYHMFCLDPPLTTIPKSQWFCPPCLVGTGNDFGFDDGETHSLHSFWVRAGAFRNQWWSMKKRSDEDSTMRAAMFGQVISEGAGQFGAAASSPSSTTGPAAETNGMAQSPKLGGEGDGAAAPKSPAGDVVMQDASKKVVHASASISSAKSRLNSPVESEHNVHHGWTRPIPGCEYSVSEDDIEREYWRLVSGGQEAVEVEYGADIHTTTHGSALPTLETHPESPYSKDSWNLNNLPITPGSLLRYIKSDISGMTVPWIYVGMMFSTFCWHNEDHFTYSVNYQHWGETKTWYGVPGADAEKFEEAMRRVAPDLFETSPDLLFQLVTMMSPERLREQGVRVYAADQRPNEFVITFPKAYHSGFNQGFNLNEAVNFALPDWIDTGFECVKRYQHYRKFPVFSHDELLCNILHHHLNIHSAIWLAKPIGDMVDREMVRRNKLRRLHPGVQDRLDETVRPEADYQCAHCNTFSYLSQVVCSSRSQVACVDHVSEVFGAEDAAKLTLRLRFSDEYLGTMRSKVTDKASQPAGWKSRFRKLLLTSPRPSLKTLKTLLADGERIAGMPEVEQLRQFVDKAVDWVNRASALVTRKHHRAVLDPPSVRSRTGGLESDISADYSSAKDGERERTADVLFALLQEVDNLGFDTPEIGILNGIANEVTDFRKRVADVFAADAAGKDVSLADCYEIQELGEDTNIDMPERRDFAAYLDRRSWFSEANEYHNVAISVDHAGRLLSDAQKCQIDASEPLLVDIKERVELGEQWVKRARAVASRQAPSSRVTLEELDELLGADTRVPTDEDLRATLDSMHKKFIDCARSFKSIMNTQKDKNQRYLSEQRAEDPAAVLQRARSTLQLVDKLHLAVPNTEIIRSHIERTESWIKRFEDVVLEAFSPYSTPSRGRLEAMMDALCTEISHTADPWDHYPISPPRRHCVCRTLERPPEVHRDVRVCTSCMTIYHLPCLKIEEKWTYKDWELASRTWKCPICDPAKLPALLQHRQTLALSSITPLVKEDAWHVENFLFIPSRWFALRKALDRLEGLTTAVGDFLAKNPTPAVIDNAYMLWHSLRKVLACPVDVTLADGVSVVDAICTILYRFAGLDENGEPIPAKPRGPIAAPPPQVPAHRGDQRPAPSTAPATVAPPDARPQQAPSVMAAPPERSPYGVPAQAPFAPPNHQSPYGASPSLAPRSTPKQPFAPMRSPLPQSRDAVPPREHAPAVAEQRPVEASKRDIAHVQDPAIPQQQRRQEAAQAGDANLPPPQRPASSLDHSMEIVESSGAARQPQQSHAPQSSVEGDSRKVDAATSTDPPVGQATLAPASAQKTVRSPMQQHQSATQGSQSSGAQSDQQRPPQIAPAALHGEAQDTTRPRDAASGVEQTAHDQSRGANDPDVPQRDLRREGTPSDTDRHSDHGGEDGRNDSEAPGSPPTLQSLPKKRGKRAKLVFEEEVGSVIPVNGTQSPCLCRTHREVEMISCERCANWFHLDCVVVTSYQAKTDKRWSCPFCCLKTERKYQYAEVKVKDSACPPGVYVDVRATLRSTDEVIRKPQHWMLSNHRRIVLHLHEFVPAVAAGIPTSGKSRGDKDDGEGTPMSREGSARGSVLHDLEPSGSGPSSSPMTSRPNVMLPGEHSRTYAQQMQEASSGSRGDQNAQSSSRSQASSSQQPAAVSEAQAAQERHRLGMQNLYSRGVTDAMIAKWYIGWDGQKLVYPHYDRNGRVVELELGSSIHLGPDDPDGSKFIHAKLALRAEEERLERGQLSSFHSRSPPTRPFGGPVEPPPRQLTERARERVRPSHIAAPSSQWDRYGDYDSSDSRHRESDPRFRGMPPSGYGPPGDSPQSQRYQRYPEPSYHDRGAPYERHDDRGPGGSWAEPRSRHGYDAYTEPPQQGGYGRHPSMRPYDYDTVNRRESDPFYRGPPLPPPRDDYSYEGGVHPSYSDHRSPRESWQGYGDNRAYGGQPRSSYPRRSSPPYHGVHRAQASSSRRGRERGPSYGSYGAGPGPAPAPASTPFAPPVDPSRRPVPPAITRAPVPSPQAAGSSQPAAPAATAAAAAAAAAAAGSPSLSTSAMSSMSSAEREAERRLAKDLARKLRPDMSEEELEKSVQLILQG</sequence>
<evidence type="ECO:0000313" key="20">
    <source>
        <dbReference type="Proteomes" id="UP001176521"/>
    </source>
</evidence>
<evidence type="ECO:0000256" key="2">
    <source>
        <dbReference type="ARBA" id="ARBA00004123"/>
    </source>
</evidence>
<evidence type="ECO:0000256" key="1">
    <source>
        <dbReference type="ARBA" id="ARBA00001954"/>
    </source>
</evidence>
<feature type="compositionally biased region" description="Basic and acidic residues" evidence="14">
    <location>
        <begin position="2366"/>
        <end position="2375"/>
    </location>
</feature>
<protein>
    <recommendedName>
        <fullName evidence="4">[histone H3]-trimethyl-L-lysine(4) demethylase</fullName>
        <ecNumber evidence="4">1.14.11.67</ecNumber>
    </recommendedName>
</protein>
<feature type="compositionally biased region" description="Low complexity" evidence="14">
    <location>
        <begin position="434"/>
        <end position="446"/>
    </location>
</feature>
<evidence type="ECO:0000256" key="4">
    <source>
        <dbReference type="ARBA" id="ARBA00012902"/>
    </source>
</evidence>
<feature type="domain" description="PHD-type" evidence="15">
    <location>
        <begin position="572"/>
        <end position="622"/>
    </location>
</feature>
<keyword evidence="10" id="KW-0408">Iron</keyword>
<dbReference type="GO" id="GO:0008270">
    <property type="term" value="F:zinc ion binding"/>
    <property type="evidence" value="ECO:0007669"/>
    <property type="project" value="UniProtKB-KW"/>
</dbReference>
<evidence type="ECO:0000256" key="13">
    <source>
        <dbReference type="PROSITE-ProRule" id="PRU00146"/>
    </source>
</evidence>
<feature type="compositionally biased region" description="Basic and acidic residues" evidence="14">
    <location>
        <begin position="1977"/>
        <end position="2006"/>
    </location>
</feature>
<feature type="region of interest" description="Disordered" evidence="14">
    <location>
        <begin position="522"/>
        <end position="556"/>
    </location>
</feature>
<comment type="similarity">
    <text evidence="3">Belongs to the JARID1 histone demethylase family.</text>
</comment>
<feature type="compositionally biased region" description="Polar residues" evidence="14">
    <location>
        <begin position="1868"/>
        <end position="1880"/>
    </location>
</feature>
<feature type="compositionally biased region" description="Low complexity" evidence="14">
    <location>
        <begin position="2233"/>
        <end position="2258"/>
    </location>
</feature>
<dbReference type="SMART" id="SM00545">
    <property type="entry name" value="JmjN"/>
    <property type="match status" value="1"/>
</dbReference>
<dbReference type="GO" id="GO:0005634">
    <property type="term" value="C:nucleus"/>
    <property type="evidence" value="ECO:0007669"/>
    <property type="project" value="UniProtKB-SubCell"/>
</dbReference>
<evidence type="ECO:0000256" key="3">
    <source>
        <dbReference type="ARBA" id="ARBA00006801"/>
    </source>
</evidence>
<dbReference type="GO" id="GO:0003677">
    <property type="term" value="F:DNA binding"/>
    <property type="evidence" value="ECO:0007669"/>
    <property type="project" value="InterPro"/>
</dbReference>
<dbReference type="PROSITE" id="PS51183">
    <property type="entry name" value="JMJN"/>
    <property type="match status" value="1"/>
</dbReference>
<dbReference type="InterPro" id="IPR013637">
    <property type="entry name" value="Lys_sp_deMease-like_dom"/>
</dbReference>
<evidence type="ECO:0000259" key="15">
    <source>
        <dbReference type="PROSITE" id="PS50016"/>
    </source>
</evidence>
<evidence type="ECO:0000256" key="10">
    <source>
        <dbReference type="ARBA" id="ARBA00023004"/>
    </source>
</evidence>
<dbReference type="InterPro" id="IPR001965">
    <property type="entry name" value="Znf_PHD"/>
</dbReference>
<dbReference type="Pfam" id="PF08429">
    <property type="entry name" value="PLU-1"/>
    <property type="match status" value="1"/>
</dbReference>
<dbReference type="Proteomes" id="UP001176521">
    <property type="component" value="Unassembled WGS sequence"/>
</dbReference>
<dbReference type="InterPro" id="IPR001606">
    <property type="entry name" value="ARID_dom"/>
</dbReference>
<dbReference type="Gene3D" id="3.30.40.10">
    <property type="entry name" value="Zinc/RING finger domain, C3HC4 (zinc finger)"/>
    <property type="match status" value="2"/>
</dbReference>
<dbReference type="SMART" id="SM00558">
    <property type="entry name" value="JmjC"/>
    <property type="match status" value="1"/>
</dbReference>
<feature type="compositionally biased region" description="Polar residues" evidence="14">
    <location>
        <begin position="141"/>
        <end position="165"/>
    </location>
</feature>
<dbReference type="PROSITE" id="PS01359">
    <property type="entry name" value="ZF_PHD_1"/>
    <property type="match status" value="2"/>
</dbReference>
<dbReference type="PROSITE" id="PS51011">
    <property type="entry name" value="ARID"/>
    <property type="match status" value="1"/>
</dbReference>
<feature type="compositionally biased region" description="Low complexity" evidence="14">
    <location>
        <begin position="51"/>
        <end position="65"/>
    </location>
</feature>
<evidence type="ECO:0000256" key="6">
    <source>
        <dbReference type="ARBA" id="ARBA00022737"/>
    </source>
</evidence>
<dbReference type="PROSITE" id="PS50016">
    <property type="entry name" value="ZF_PHD_2"/>
    <property type="match status" value="2"/>
</dbReference>
<dbReference type="InterPro" id="IPR003347">
    <property type="entry name" value="JmjC_dom"/>
</dbReference>
<dbReference type="InterPro" id="IPR004198">
    <property type="entry name" value="Znf_C5HC2"/>
</dbReference>
<feature type="region of interest" description="Disordered" evidence="14">
    <location>
        <begin position="2335"/>
        <end position="2692"/>
    </location>
</feature>
<feature type="compositionally biased region" description="Low complexity" evidence="14">
    <location>
        <begin position="1716"/>
        <end position="1733"/>
    </location>
</feature>
<feature type="domain" description="ARID" evidence="16">
    <location>
        <begin position="252"/>
        <end position="345"/>
    </location>
</feature>
<gene>
    <name evidence="19" type="ORF">OC842_001002</name>
</gene>
<comment type="cofactor">
    <cofactor evidence="1">
        <name>Fe(2+)</name>
        <dbReference type="ChEBI" id="CHEBI:29033"/>
    </cofactor>
</comment>
<dbReference type="CDD" id="cd16100">
    <property type="entry name" value="ARID"/>
    <property type="match status" value="1"/>
</dbReference>
<dbReference type="Pfam" id="PF00628">
    <property type="entry name" value="PHD"/>
    <property type="match status" value="2"/>
</dbReference>
<evidence type="ECO:0000259" key="18">
    <source>
        <dbReference type="PROSITE" id="PS51184"/>
    </source>
</evidence>
<organism evidence="19 20">
    <name type="scientific">Tilletia horrida</name>
    <dbReference type="NCBI Taxonomy" id="155126"/>
    <lineage>
        <taxon>Eukaryota</taxon>
        <taxon>Fungi</taxon>
        <taxon>Dikarya</taxon>
        <taxon>Basidiomycota</taxon>
        <taxon>Ustilaginomycotina</taxon>
        <taxon>Exobasidiomycetes</taxon>
        <taxon>Tilletiales</taxon>
        <taxon>Tilletiaceae</taxon>
        <taxon>Tilletia</taxon>
    </lineage>
</organism>
<feature type="compositionally biased region" description="Basic and acidic residues" evidence="14">
    <location>
        <begin position="2483"/>
        <end position="2495"/>
    </location>
</feature>
<feature type="region of interest" description="Disordered" evidence="14">
    <location>
        <begin position="393"/>
        <end position="446"/>
    </location>
</feature>
<feature type="domain" description="JmjC" evidence="18">
    <location>
        <begin position="818"/>
        <end position="984"/>
    </location>
</feature>
<feature type="region of interest" description="Disordered" evidence="14">
    <location>
        <begin position="1691"/>
        <end position="2024"/>
    </location>
</feature>
<feature type="domain" description="JmjN" evidence="17">
    <location>
        <begin position="183"/>
        <end position="228"/>
    </location>
</feature>
<evidence type="ECO:0000259" key="17">
    <source>
        <dbReference type="PROSITE" id="PS51183"/>
    </source>
</evidence>
<feature type="region of interest" description="Disordered" evidence="14">
    <location>
        <begin position="1"/>
        <end position="170"/>
    </location>
</feature>
<feature type="compositionally biased region" description="Polar residues" evidence="14">
    <location>
        <begin position="22"/>
        <end position="31"/>
    </location>
</feature>
<dbReference type="InterPro" id="IPR048615">
    <property type="entry name" value="KDM5_C-hel"/>
</dbReference>
<dbReference type="PROSITE" id="PS51184">
    <property type="entry name" value="JMJC"/>
    <property type="match status" value="1"/>
</dbReference>
<dbReference type="Pfam" id="PF02373">
    <property type="entry name" value="JmjC"/>
    <property type="match status" value="1"/>
</dbReference>
<evidence type="ECO:0000256" key="7">
    <source>
        <dbReference type="ARBA" id="ARBA00022771"/>
    </source>
</evidence>
<dbReference type="InterPro" id="IPR003349">
    <property type="entry name" value="JmjN"/>
</dbReference>
<keyword evidence="20" id="KW-1185">Reference proteome</keyword>
<feature type="region of interest" description="Disordered" evidence="14">
    <location>
        <begin position="680"/>
        <end position="723"/>
    </location>
</feature>
<feature type="domain" description="PHD-type" evidence="15">
    <location>
        <begin position="2044"/>
        <end position="2093"/>
    </location>
</feature>
<dbReference type="FunFam" id="1.10.150.60:FF:000016">
    <property type="entry name" value="Putative Lysine-specific demethylase 5B"/>
    <property type="match status" value="1"/>
</dbReference>
<dbReference type="InterPro" id="IPR019786">
    <property type="entry name" value="Zinc_finger_PHD-type_CS"/>
</dbReference>
<dbReference type="EMBL" id="JAPDMQ010000033">
    <property type="protein sequence ID" value="KAK0539298.1"/>
    <property type="molecule type" value="Genomic_DNA"/>
</dbReference>
<dbReference type="Gene3D" id="2.60.120.650">
    <property type="entry name" value="Cupin"/>
    <property type="match status" value="1"/>
</dbReference>
<reference evidence="19" key="1">
    <citation type="journal article" date="2023" name="PhytoFront">
        <title>Draft Genome Resources of Seven Strains of Tilletia horrida, Causal Agent of Kernel Smut of Rice.</title>
        <authorList>
            <person name="Khanal S."/>
            <person name="Antony Babu S."/>
            <person name="Zhou X.G."/>
        </authorList>
    </citation>
    <scope>NUCLEOTIDE SEQUENCE</scope>
    <source>
        <strain evidence="19">TX3</strain>
    </source>
</reference>
<feature type="compositionally biased region" description="Basic and acidic residues" evidence="14">
    <location>
        <begin position="1947"/>
        <end position="1956"/>
    </location>
</feature>
<dbReference type="InterPro" id="IPR013083">
    <property type="entry name" value="Znf_RING/FYVE/PHD"/>
</dbReference>
<feature type="compositionally biased region" description="Polar residues" evidence="14">
    <location>
        <begin position="2341"/>
        <end position="2350"/>
    </location>
</feature>
<keyword evidence="7 13" id="KW-0863">Zinc-finger</keyword>
<dbReference type="GO" id="GO:0034647">
    <property type="term" value="F:histone H3K4me/H3K4me2/H3K4me3 demethylase activity"/>
    <property type="evidence" value="ECO:0007669"/>
    <property type="project" value="UniProtKB-EC"/>
</dbReference>
<accession>A0AAN6GFT7</accession>
<proteinExistence type="inferred from homology"/>
<feature type="compositionally biased region" description="Basic and acidic residues" evidence="14">
    <location>
        <begin position="2433"/>
        <end position="2448"/>
    </location>
</feature>
<dbReference type="GO" id="GO:0000785">
    <property type="term" value="C:chromatin"/>
    <property type="evidence" value="ECO:0007669"/>
    <property type="project" value="TreeGrafter"/>
</dbReference>
<keyword evidence="5" id="KW-0479">Metal-binding</keyword>
<feature type="compositionally biased region" description="Low complexity" evidence="14">
    <location>
        <begin position="1915"/>
        <end position="1934"/>
    </location>
</feature>
<feature type="compositionally biased region" description="Low complexity" evidence="14">
    <location>
        <begin position="2192"/>
        <end position="2201"/>
    </location>
</feature>
<evidence type="ECO:0000256" key="5">
    <source>
        <dbReference type="ARBA" id="ARBA00022723"/>
    </source>
</evidence>
<dbReference type="SUPFAM" id="SSF57903">
    <property type="entry name" value="FYVE/PHD zinc finger"/>
    <property type="match status" value="3"/>
</dbReference>
<dbReference type="SMART" id="SM00501">
    <property type="entry name" value="BRIGHT"/>
    <property type="match status" value="1"/>
</dbReference>
<keyword evidence="9" id="KW-0560">Oxidoreductase</keyword>
<feature type="compositionally biased region" description="Pro residues" evidence="14">
    <location>
        <begin position="1694"/>
        <end position="1708"/>
    </location>
</feature>
<feature type="compositionally biased region" description="Basic and acidic residues" evidence="14">
    <location>
        <begin position="2657"/>
        <end position="2677"/>
    </location>
</feature>
<feature type="compositionally biased region" description="Low complexity" evidence="14">
    <location>
        <begin position="2542"/>
        <end position="2554"/>
    </location>
</feature>
<dbReference type="PANTHER" id="PTHR10694">
    <property type="entry name" value="LYSINE-SPECIFIC DEMETHYLASE"/>
    <property type="match status" value="1"/>
</dbReference>
<dbReference type="SMART" id="SM01014">
    <property type="entry name" value="ARID"/>
    <property type="match status" value="1"/>
</dbReference>
<comment type="caution">
    <text evidence="19">The sequence shown here is derived from an EMBL/GenBank/DDBJ whole genome shotgun (WGS) entry which is preliminary data.</text>
</comment>
<dbReference type="Pfam" id="PF01388">
    <property type="entry name" value="ARID"/>
    <property type="match status" value="1"/>
</dbReference>
<dbReference type="PANTHER" id="PTHR10694:SF33">
    <property type="entry name" value="LYSINE-SPECIFIC DEMETHYLASE 5"/>
    <property type="match status" value="1"/>
</dbReference>
<dbReference type="EC" id="1.14.11.67" evidence="4"/>
<comment type="catalytic activity">
    <reaction evidence="12">
        <text>N(6),N(6),N(6)-trimethyl-L-lysyl(4)-[histone H3] + 3 2-oxoglutarate + 3 O2 = L-lysyl(4)-[histone H3] + 3 formaldehyde + 3 succinate + 3 CO2</text>
        <dbReference type="Rhea" id="RHEA:60208"/>
        <dbReference type="Rhea" id="RHEA-COMP:15537"/>
        <dbReference type="Rhea" id="RHEA-COMP:15547"/>
        <dbReference type="ChEBI" id="CHEBI:15379"/>
        <dbReference type="ChEBI" id="CHEBI:16526"/>
        <dbReference type="ChEBI" id="CHEBI:16810"/>
        <dbReference type="ChEBI" id="CHEBI:16842"/>
        <dbReference type="ChEBI" id="CHEBI:29969"/>
        <dbReference type="ChEBI" id="CHEBI:30031"/>
        <dbReference type="ChEBI" id="CHEBI:61961"/>
        <dbReference type="EC" id="1.14.11.67"/>
    </reaction>
</comment>
<dbReference type="InterPro" id="IPR011011">
    <property type="entry name" value="Znf_FYVE_PHD"/>
</dbReference>
<evidence type="ECO:0000313" key="19">
    <source>
        <dbReference type="EMBL" id="KAK0539298.1"/>
    </source>
</evidence>
<dbReference type="InterPro" id="IPR036431">
    <property type="entry name" value="ARID_dom_sf"/>
</dbReference>
<evidence type="ECO:0000256" key="9">
    <source>
        <dbReference type="ARBA" id="ARBA00023002"/>
    </source>
</evidence>
<evidence type="ECO:0000256" key="11">
    <source>
        <dbReference type="ARBA" id="ARBA00023242"/>
    </source>
</evidence>
<dbReference type="SUPFAM" id="SSF46774">
    <property type="entry name" value="ARID-like"/>
    <property type="match status" value="1"/>
</dbReference>
<feature type="region of interest" description="Disordered" evidence="14">
    <location>
        <begin position="1187"/>
        <end position="1210"/>
    </location>
</feature>
<dbReference type="SMART" id="SM00249">
    <property type="entry name" value="PHD"/>
    <property type="match status" value="3"/>
</dbReference>
<keyword evidence="6" id="KW-0677">Repeat</keyword>
<feature type="compositionally biased region" description="Pro residues" evidence="14">
    <location>
        <begin position="2583"/>
        <end position="2606"/>
    </location>
</feature>
<dbReference type="Pfam" id="PF02928">
    <property type="entry name" value="zf-C5HC2"/>
    <property type="match status" value="1"/>
</dbReference>
<dbReference type="Pfam" id="PF02375">
    <property type="entry name" value="JmjN"/>
    <property type="match status" value="1"/>
</dbReference>
<dbReference type="GO" id="GO:0006355">
    <property type="term" value="P:regulation of DNA-templated transcription"/>
    <property type="evidence" value="ECO:0007669"/>
    <property type="project" value="TreeGrafter"/>
</dbReference>
<feature type="compositionally biased region" description="Basic and acidic residues" evidence="14">
    <location>
        <begin position="1809"/>
        <end position="1820"/>
    </location>
</feature>